<accession>A0ABT7A331</accession>
<evidence type="ECO:0000256" key="2">
    <source>
        <dbReference type="ARBA" id="ARBA00023002"/>
    </source>
</evidence>
<sequence>MAETLMNTAGTELTDSRVIRAVQLVWHEADLLDHKRYEPWQDLYSEDAYYVVPIDPETEDFPNTLNMVYDDARMRQMRVARMTEGYAIAAVDSARTVRTVSRFVVENVTDDEVTLRSAQVLVAYKRGRHDLWAGEVTHRIRLSDDGDRIALKVVRLVDSEDAVPAAGFLL</sequence>
<organism evidence="3 4">
    <name type="scientific">Streptomyces iconiensis</name>
    <dbReference type="NCBI Taxonomy" id="1384038"/>
    <lineage>
        <taxon>Bacteria</taxon>
        <taxon>Bacillati</taxon>
        <taxon>Actinomycetota</taxon>
        <taxon>Actinomycetes</taxon>
        <taxon>Kitasatosporales</taxon>
        <taxon>Streptomycetaceae</taxon>
        <taxon>Streptomyces</taxon>
    </lineage>
</organism>
<protein>
    <submittedName>
        <fullName evidence="3">Aromatic-ring-hydroxylating dioxygenase subunit beta</fullName>
    </submittedName>
</protein>
<keyword evidence="2" id="KW-0560">Oxidoreductase</keyword>
<dbReference type="PANTHER" id="PTHR41534">
    <property type="entry name" value="BLR3401 PROTEIN"/>
    <property type="match status" value="1"/>
</dbReference>
<dbReference type="Gene3D" id="3.10.450.50">
    <property type="match status" value="1"/>
</dbReference>
<dbReference type="GO" id="GO:0051213">
    <property type="term" value="F:dioxygenase activity"/>
    <property type="evidence" value="ECO:0007669"/>
    <property type="project" value="UniProtKB-KW"/>
</dbReference>
<keyword evidence="3" id="KW-0223">Dioxygenase</keyword>
<name>A0ABT7A331_9ACTN</name>
<dbReference type="SUPFAM" id="SSF54427">
    <property type="entry name" value="NTF2-like"/>
    <property type="match status" value="1"/>
</dbReference>
<evidence type="ECO:0000256" key="1">
    <source>
        <dbReference type="ARBA" id="ARBA00009570"/>
    </source>
</evidence>
<dbReference type="InterPro" id="IPR000391">
    <property type="entry name" value="Rng_hydr_dOase-bsu"/>
</dbReference>
<comment type="similarity">
    <text evidence="1">Belongs to the bacterial ring-hydroxylating dioxygenase beta subunit family.</text>
</comment>
<gene>
    <name evidence="3" type="ORF">NMN56_028040</name>
</gene>
<dbReference type="RefSeq" id="WP_274046428.1">
    <property type="nucleotide sequence ID" value="NZ_JANCPR020000032.1"/>
</dbReference>
<dbReference type="EMBL" id="JANCPR020000032">
    <property type="protein sequence ID" value="MDJ1135735.1"/>
    <property type="molecule type" value="Genomic_DNA"/>
</dbReference>
<reference evidence="3 4" key="1">
    <citation type="submission" date="2023-05" db="EMBL/GenBank/DDBJ databases">
        <title>Streptantibioticus silvisoli sp. nov., acidotolerant actinomycetes 1 from pine litter.</title>
        <authorList>
            <person name="Swiecimska M."/>
            <person name="Golinska P."/>
            <person name="Sangal V."/>
            <person name="Wachnowicz B."/>
            <person name="Goodfellow M."/>
        </authorList>
    </citation>
    <scope>NUCLEOTIDE SEQUENCE [LARGE SCALE GENOMIC DNA]</scope>
    <source>
        <strain evidence="3 4">DSM 42109</strain>
    </source>
</reference>
<keyword evidence="4" id="KW-1185">Reference proteome</keyword>
<comment type="caution">
    <text evidence="3">The sequence shown here is derived from an EMBL/GenBank/DDBJ whole genome shotgun (WGS) entry which is preliminary data.</text>
</comment>
<evidence type="ECO:0000313" key="3">
    <source>
        <dbReference type="EMBL" id="MDJ1135735.1"/>
    </source>
</evidence>
<dbReference type="Pfam" id="PF00866">
    <property type="entry name" value="Ring_hydroxyl_B"/>
    <property type="match status" value="1"/>
</dbReference>
<dbReference type="PANTHER" id="PTHR41534:SF2">
    <property type="entry name" value="3-PHENYLPROPIONATE_CINNAMIC ACID DIOXYGENASE SUBUNIT BETA"/>
    <property type="match status" value="1"/>
</dbReference>
<dbReference type="InterPro" id="IPR032710">
    <property type="entry name" value="NTF2-like_dom_sf"/>
</dbReference>
<evidence type="ECO:0000313" key="4">
    <source>
        <dbReference type="Proteomes" id="UP001214441"/>
    </source>
</evidence>
<dbReference type="Proteomes" id="UP001214441">
    <property type="component" value="Unassembled WGS sequence"/>
</dbReference>
<proteinExistence type="inferred from homology"/>